<sequence length="69" mass="7943">MYEDLEGFELSYSVQIDSDRMLELLVDEVETGDCVWQATNACGQILNRSERYQDQALCLRDGLNQLLPQ</sequence>
<keyword evidence="1" id="KW-0614">Plasmid</keyword>
<accession>A0A1L7NMM6</accession>
<dbReference type="EMBL" id="AP015030">
    <property type="protein sequence ID" value="BAW26728.1"/>
    <property type="molecule type" value="Genomic_DNA"/>
</dbReference>
<organism evidence="1 2">
    <name type="scientific">Pseudomonas putida</name>
    <name type="common">Arthrobacter siderocapsulatus</name>
    <dbReference type="NCBI Taxonomy" id="303"/>
    <lineage>
        <taxon>Bacteria</taxon>
        <taxon>Pseudomonadati</taxon>
        <taxon>Pseudomonadota</taxon>
        <taxon>Gammaproteobacteria</taxon>
        <taxon>Pseudomonadales</taxon>
        <taxon>Pseudomonadaceae</taxon>
        <taxon>Pseudomonas</taxon>
    </lineage>
</organism>
<protein>
    <submittedName>
        <fullName evidence="1">Uncharacterized protein</fullName>
    </submittedName>
</protein>
<reference evidence="1 2" key="1">
    <citation type="submission" date="2015-11" db="EMBL/GenBank/DDBJ databases">
        <title>Complete genome sequencing of a biphenyl-degrading bacterium, Pseudomonas putida KF715 (=NBRC110667).</title>
        <authorList>
            <person name="Suenaga H."/>
            <person name="Fujihara N."/>
            <person name="Watanabe T."/>
            <person name="Hirose J."/>
            <person name="Kimura N."/>
            <person name="Yamazoe A."/>
            <person name="Hosoyama A."/>
            <person name="Shimodaira J."/>
            <person name="Furukawa K."/>
        </authorList>
    </citation>
    <scope>NUCLEOTIDE SEQUENCE [LARGE SCALE GENOMIC DNA]</scope>
    <source>
        <strain evidence="1 2">KF715</strain>
        <plasmid evidence="2">Plasmid pkf715a dna</plasmid>
    </source>
</reference>
<evidence type="ECO:0000313" key="2">
    <source>
        <dbReference type="Proteomes" id="UP000218731"/>
    </source>
</evidence>
<geneLocation type="plasmid" evidence="2">
    <name>pkf715a dna</name>
</geneLocation>
<dbReference type="Proteomes" id="UP000218731">
    <property type="component" value="Plasmid pKF715A"/>
</dbReference>
<proteinExistence type="predicted"/>
<dbReference type="RefSeq" id="WP_045632711.1">
    <property type="nucleotide sequence ID" value="NZ_AP015030.1"/>
</dbReference>
<evidence type="ECO:0000313" key="1">
    <source>
        <dbReference type="EMBL" id="BAW26728.1"/>
    </source>
</evidence>
<dbReference type="AlphaFoldDB" id="A0A1L7NMM6"/>
<gene>
    <name evidence="1" type="ORF">KF715C_pA2230</name>
</gene>
<name>A0A1L7NMM6_PSEPU</name>